<accession>A0A162NQM1</accession>
<dbReference type="InterPro" id="IPR040564">
    <property type="entry name" value="CxC3-like"/>
</dbReference>
<comment type="caution">
    <text evidence="2">The sequence shown here is derived from an EMBL/GenBank/DDBJ whole genome shotgun (WGS) entry which is preliminary data.</text>
</comment>
<name>A0A162NQM1_9CRUS</name>
<dbReference type="PANTHER" id="PTHR33104:SF2">
    <property type="entry name" value="CXC3 LIKE CYSTEINE CLUSTER DOMAIN-CONTAINING PROTEIN"/>
    <property type="match status" value="1"/>
</dbReference>
<dbReference type="OrthoDB" id="5987030at2759"/>
<protein>
    <recommendedName>
        <fullName evidence="1">CxC3 like cysteine cluster domain-containing protein</fullName>
    </recommendedName>
</protein>
<sequence length="453" mass="51276">MRIAACVVSGSSYGHTTKIESDKTESDSIHQRTPKPWNQRVKERLDDWESSKDILYKAFVSAKAYIGNVCRLCSQELKVYVKCLTCKVTCCATCEQTLHCNSPFHERSLFTDTVSENLLPTSFINTDGNMIQQACICFLDYRRCCSVCCSYKLPELCLHPGSEKIAVVTKEGRFDLSYPEFKCSECEGVMKAAENDLISSGWWPGSPKNMSYLFSADLLIMWNHLVHKTPGTSERKFIETLCEISKRSGWSGTIRRQTFAISNKYYQYMEYLVEVEAKLRELFTCKACVRRPLAMHIDGIMKLYRWLSSKGVDYSQLLNDIGIVSDAVFQEHKEKINQNKPKLRKVSKDTCGGASYKAGKSDSVNGRTGLAETGIVFCTCRHGYLLRGVDMEKGETYHHVHYLNDYAILYSGYWMKGAGLTTGETTEQSNSKMARYGSSTKHMSRASVFENAS</sequence>
<dbReference type="Pfam" id="PF18758">
    <property type="entry name" value="KDZ"/>
    <property type="match status" value="1"/>
</dbReference>
<dbReference type="Pfam" id="PF18804">
    <property type="entry name" value="CxC3"/>
    <property type="match status" value="1"/>
</dbReference>
<keyword evidence="3" id="KW-1185">Reference proteome</keyword>
<gene>
    <name evidence="2" type="ORF">APZ42_015713</name>
</gene>
<evidence type="ECO:0000259" key="1">
    <source>
        <dbReference type="Pfam" id="PF18804"/>
    </source>
</evidence>
<evidence type="ECO:0000313" key="3">
    <source>
        <dbReference type="Proteomes" id="UP000076858"/>
    </source>
</evidence>
<dbReference type="AlphaFoldDB" id="A0A162NQM1"/>
<feature type="domain" description="CxC3 like cysteine cluster" evidence="1">
    <location>
        <begin position="134"/>
        <end position="247"/>
    </location>
</feature>
<evidence type="ECO:0000313" key="2">
    <source>
        <dbReference type="EMBL" id="KZS18187.1"/>
    </source>
</evidence>
<dbReference type="PANTHER" id="PTHR33104">
    <property type="entry name" value="SI:DKEY-29D5.2"/>
    <property type="match status" value="1"/>
</dbReference>
<organism evidence="2 3">
    <name type="scientific">Daphnia magna</name>
    <dbReference type="NCBI Taxonomy" id="35525"/>
    <lineage>
        <taxon>Eukaryota</taxon>
        <taxon>Metazoa</taxon>
        <taxon>Ecdysozoa</taxon>
        <taxon>Arthropoda</taxon>
        <taxon>Crustacea</taxon>
        <taxon>Branchiopoda</taxon>
        <taxon>Diplostraca</taxon>
        <taxon>Cladocera</taxon>
        <taxon>Anomopoda</taxon>
        <taxon>Daphniidae</taxon>
        <taxon>Daphnia</taxon>
    </lineage>
</organism>
<reference evidence="2 3" key="1">
    <citation type="submission" date="2016-03" db="EMBL/GenBank/DDBJ databases">
        <title>EvidentialGene: Evidence-directed Construction of Genes on Genomes.</title>
        <authorList>
            <person name="Gilbert D.G."/>
            <person name="Choi J.-H."/>
            <person name="Mockaitis K."/>
            <person name="Colbourne J."/>
            <person name="Pfrender M."/>
        </authorList>
    </citation>
    <scope>NUCLEOTIDE SEQUENCE [LARGE SCALE GENOMIC DNA]</scope>
    <source>
        <strain evidence="2 3">Xinb3</strain>
        <tissue evidence="2">Complete organism</tissue>
    </source>
</reference>
<proteinExistence type="predicted"/>
<dbReference type="Proteomes" id="UP000076858">
    <property type="component" value="Unassembled WGS sequence"/>
</dbReference>
<dbReference type="EMBL" id="LRGB01000560">
    <property type="protein sequence ID" value="KZS18187.1"/>
    <property type="molecule type" value="Genomic_DNA"/>
</dbReference>
<dbReference type="InterPro" id="IPR040521">
    <property type="entry name" value="KDZ"/>
</dbReference>